<dbReference type="Proteomes" id="UP001152422">
    <property type="component" value="Unassembled WGS sequence"/>
</dbReference>
<protein>
    <submittedName>
        <fullName evidence="1">Uncharacterized protein</fullName>
    </submittedName>
</protein>
<sequence>MENTNKKTLLEELNEDDLVGYYYWKNIDSLQKAKEWNGPYIEDEYFTFSEFENKYKVDTVSL</sequence>
<keyword evidence="2" id="KW-1185">Reference proteome</keyword>
<evidence type="ECO:0000313" key="1">
    <source>
        <dbReference type="EMBL" id="MDG0846001.1"/>
    </source>
</evidence>
<name>A0A9X4L4S2_9STAP</name>
<dbReference type="RefSeq" id="WP_277583141.1">
    <property type="nucleotide sequence ID" value="NZ_JAMBPY010000003.1"/>
</dbReference>
<evidence type="ECO:0000313" key="2">
    <source>
        <dbReference type="Proteomes" id="UP001152422"/>
    </source>
</evidence>
<dbReference type="EMBL" id="JAMBQA010000003">
    <property type="protein sequence ID" value="MDG0846001.1"/>
    <property type="molecule type" value="Genomic_DNA"/>
</dbReference>
<reference evidence="1" key="1">
    <citation type="submission" date="2022-05" db="EMBL/GenBank/DDBJ databases">
        <title>Comparative genomics of Staphylococcus equorum isolates.</title>
        <authorList>
            <person name="Luelf R.H."/>
        </authorList>
    </citation>
    <scope>NUCLEOTIDE SEQUENCE</scope>
    <source>
        <strain evidence="1">TMW 2.2497</strain>
    </source>
</reference>
<gene>
    <name evidence="1" type="ORF">M4L89_07155</name>
</gene>
<accession>A0A9X4L4S2</accession>
<dbReference type="AlphaFoldDB" id="A0A9X4L4S2"/>
<comment type="caution">
    <text evidence="1">The sequence shown here is derived from an EMBL/GenBank/DDBJ whole genome shotgun (WGS) entry which is preliminary data.</text>
</comment>
<organism evidence="1 2">
    <name type="scientific">Staphylococcus equorum</name>
    <dbReference type="NCBI Taxonomy" id="246432"/>
    <lineage>
        <taxon>Bacteria</taxon>
        <taxon>Bacillati</taxon>
        <taxon>Bacillota</taxon>
        <taxon>Bacilli</taxon>
        <taxon>Bacillales</taxon>
        <taxon>Staphylococcaceae</taxon>
        <taxon>Staphylococcus</taxon>
    </lineage>
</organism>
<proteinExistence type="predicted"/>